<dbReference type="Gene3D" id="3.40.630.20">
    <property type="entry name" value="Peptidase C15, pyroglutamyl peptidase I-like"/>
    <property type="match status" value="1"/>
</dbReference>
<dbReference type="PROSITE" id="PS51257">
    <property type="entry name" value="PROKAR_LIPOPROTEIN"/>
    <property type="match status" value="1"/>
</dbReference>
<dbReference type="KEGG" id="sgd:ELQ87_07635"/>
<proteinExistence type="predicted"/>
<dbReference type="InterPro" id="IPR036440">
    <property type="entry name" value="Peptidase_C15-like_sf"/>
</dbReference>
<reference evidence="3 5" key="2">
    <citation type="submission" date="2018-12" db="EMBL/GenBank/DDBJ databases">
        <title>Streptomyces griseoviridis F1-27 complete genome.</title>
        <authorList>
            <person name="Mariita R.M."/>
            <person name="Sello J.K."/>
        </authorList>
    </citation>
    <scope>NUCLEOTIDE SEQUENCE [LARGE SCALE GENOMIC DNA]</scope>
    <source>
        <strain evidence="3 5">F1-27</strain>
    </source>
</reference>
<evidence type="ECO:0000313" key="5">
    <source>
        <dbReference type="Proteomes" id="UP000271291"/>
    </source>
</evidence>
<evidence type="ECO:0000313" key="6">
    <source>
        <dbReference type="Proteomes" id="UP000501753"/>
    </source>
</evidence>
<dbReference type="AlphaFoldDB" id="A0A3S9ZQ14"/>
<name>A0A3S9ZQ14_STRGD</name>
<accession>A0A3S9ZQ14</accession>
<keyword evidence="6" id="KW-1185">Reference proteome</keyword>
<feature type="signal peptide" evidence="2">
    <location>
        <begin position="1"/>
        <end position="30"/>
    </location>
</feature>
<evidence type="ECO:0000256" key="1">
    <source>
        <dbReference type="SAM" id="MobiDB-lite"/>
    </source>
</evidence>
<keyword evidence="2" id="KW-0732">Signal</keyword>
<organism evidence="3 5">
    <name type="scientific">Streptomyces griseoviridis</name>
    <dbReference type="NCBI Taxonomy" id="45398"/>
    <lineage>
        <taxon>Bacteria</taxon>
        <taxon>Bacillati</taxon>
        <taxon>Actinomycetota</taxon>
        <taxon>Actinomycetes</taxon>
        <taxon>Kitasatosporales</taxon>
        <taxon>Streptomycetaceae</taxon>
        <taxon>Streptomyces</taxon>
    </lineage>
</organism>
<feature type="compositionally biased region" description="Polar residues" evidence="1">
    <location>
        <begin position="276"/>
        <end position="285"/>
    </location>
</feature>
<feature type="compositionally biased region" description="Low complexity" evidence="1">
    <location>
        <begin position="339"/>
        <end position="349"/>
    </location>
</feature>
<protein>
    <submittedName>
        <fullName evidence="3">Pyroglutamyl peptidase</fullName>
    </submittedName>
</protein>
<reference evidence="4 6" key="1">
    <citation type="submission" date="2018-04" db="EMBL/GenBank/DDBJ databases">
        <title>Complete genome sequences of Streptomyces griseoviridis K61 and characterization of antagonistic properties of biological control agents.</title>
        <authorList>
            <person name="Mariita R.M."/>
            <person name="Sello J.K."/>
        </authorList>
    </citation>
    <scope>NUCLEOTIDE SEQUENCE [LARGE SCALE GENOMIC DNA]</scope>
    <source>
        <strain evidence="4 6">K61</strain>
    </source>
</reference>
<dbReference type="EMBL" id="CP029078">
    <property type="protein sequence ID" value="QCN88972.1"/>
    <property type="molecule type" value="Genomic_DNA"/>
</dbReference>
<feature type="region of interest" description="Disordered" evidence="1">
    <location>
        <begin position="271"/>
        <end position="293"/>
    </location>
</feature>
<evidence type="ECO:0000256" key="2">
    <source>
        <dbReference type="SAM" id="SignalP"/>
    </source>
</evidence>
<gene>
    <name evidence="4" type="ORF">DDJ31_31720</name>
    <name evidence="3" type="ORF">ELQ87_07635</name>
</gene>
<dbReference type="SUPFAM" id="SSF53182">
    <property type="entry name" value="Pyrrolidone carboxyl peptidase (pyroglutamate aminopeptidase)"/>
    <property type="match status" value="1"/>
</dbReference>
<evidence type="ECO:0000313" key="3">
    <source>
        <dbReference type="EMBL" id="AZS89759.1"/>
    </source>
</evidence>
<feature type="region of interest" description="Disordered" evidence="1">
    <location>
        <begin position="328"/>
        <end position="351"/>
    </location>
</feature>
<feature type="chain" id="PRO_5043366265" evidence="2">
    <location>
        <begin position="31"/>
        <end position="428"/>
    </location>
</feature>
<dbReference type="EMBL" id="CP034687">
    <property type="protein sequence ID" value="AZS89759.1"/>
    <property type="molecule type" value="Genomic_DNA"/>
</dbReference>
<dbReference type="Proteomes" id="UP000501753">
    <property type="component" value="Chromosome"/>
</dbReference>
<sequence length="428" mass="46019">MRPRRTGALCLTLLACAALTLTGGSPSAVALPQADPTALTAEELRLDRAVPQEILSRSGFDAVAPAFATALRQATTYTAAETTVTQQGADLWKRAVDRAQGKIPLTGDLSKEDDRPLYWARLGMTRALRQWQPAFGLSAAERTTLLGTLETYSRGQDAMWFEPLPPDQPWKLRRVVVTGFDPFQLDADARNSNPSGSAALALDGKLFLSGKGHFYRVETAMFPVRWRDFTDGVVERTLAGTPSHPMTSADLVVTVSQGRLGRFDLERYNGAWRGSTPDNENTTATGLVPVTDPSTQPQWAWSTLGHPEILQAGIGPFPVYDNTTVTEIPSGSTTPVNRPAPSAGSTARAGSGGDFLSNEIAYRATLLRDRTARDIPGGHVHTPVLQFGSTGVTDATLVRNRQNILDELQKIIDVAVDAPATCGKPACP</sequence>
<evidence type="ECO:0000313" key="4">
    <source>
        <dbReference type="EMBL" id="QCN88972.1"/>
    </source>
</evidence>
<dbReference type="OrthoDB" id="4555199at2"/>
<dbReference type="Proteomes" id="UP000271291">
    <property type="component" value="Chromosome"/>
</dbReference>